<proteinExistence type="predicted"/>
<dbReference type="AlphaFoldDB" id="A0A1I8FQC5"/>
<feature type="compositionally biased region" description="Polar residues" evidence="1">
    <location>
        <begin position="818"/>
        <end position="828"/>
    </location>
</feature>
<feature type="region of interest" description="Disordered" evidence="1">
    <location>
        <begin position="732"/>
        <end position="828"/>
    </location>
</feature>
<name>A0A1I8FQC5_9PLAT</name>
<protein>
    <submittedName>
        <fullName evidence="3">PDZ domain-containing protein</fullName>
    </submittedName>
</protein>
<dbReference type="Proteomes" id="UP000095280">
    <property type="component" value="Unplaced"/>
</dbReference>
<evidence type="ECO:0000256" key="1">
    <source>
        <dbReference type="SAM" id="MobiDB-lite"/>
    </source>
</evidence>
<organism evidence="2 3">
    <name type="scientific">Macrostomum lignano</name>
    <dbReference type="NCBI Taxonomy" id="282301"/>
    <lineage>
        <taxon>Eukaryota</taxon>
        <taxon>Metazoa</taxon>
        <taxon>Spiralia</taxon>
        <taxon>Lophotrochozoa</taxon>
        <taxon>Platyhelminthes</taxon>
        <taxon>Rhabditophora</taxon>
        <taxon>Macrostomorpha</taxon>
        <taxon>Macrostomida</taxon>
        <taxon>Macrostomidae</taxon>
        <taxon>Macrostomum</taxon>
    </lineage>
</organism>
<reference evidence="3" key="1">
    <citation type="submission" date="2016-11" db="UniProtKB">
        <authorList>
            <consortium name="WormBaseParasite"/>
        </authorList>
    </citation>
    <scope>IDENTIFICATION</scope>
</reference>
<accession>A0A1I8FQC5</accession>
<dbReference type="WBParaSite" id="maker-unitig_42457-snap-gene-0.2-mRNA-1">
    <property type="protein sequence ID" value="maker-unitig_42457-snap-gene-0.2-mRNA-1"/>
    <property type="gene ID" value="maker-unitig_42457-snap-gene-0.2"/>
</dbReference>
<sequence length="828" mass="88780">NLQHACQRQAHPEPQHQQQLMSVTLMLTSLTSPADCTLEEFLRSDCGLILKRGTEASTIGQAKNSDEVDENTPLAVKGFTPGVGHLDSRRVRIDDCLVGVNGIPVRLGDALNPADQYVRRPAEERQSQASEAPCLVTLSFNRRQQQSAQDLPASKMPPPPPVYDLESNCAILVGSGGGGGGGVGGGQSGAAMSHRRHHRLLHGRRFLWALTGTFADVLFAFSAPRRQSRLCGLRGFLMAAWSVWPDLLPRARAKSSRTARPPRRPSRLVLANSRVQNANFRRSGRPGGDSGNAAVPTVQCARLVCVLAAPRRLSLVTVPEPIPVQLAGHLLDLFFLLGWPRGNPVQKAVRRRLNEDIPTGYNEPLCPAIAGKLIVLFTAISERRLPPSLRRLAWPARRQTSGQARDADRLLADFVSGSSPGCPDFKPDTPAYWGGSLADSGSRVASVGCLSHGRQHRRLGHACWLFELLHRHFTVYPAGRRASASCLATGASDARLPGRGGGESPAQPACSQQASANGASAAIRDCPADPADYLTVVNAKSGSGGGILFVPAPLGAEPSVTFVTSLNECAGVTNDGGGTLATCQALGQQQQRLLSGSTRRAEAGVFAYLLLGLGRLGALHGHEALCLRADWRDPCWHLRLAVVGASCGGSGGGKQRRSQCRVTLQRVHPNCQPENCQPTTASRENCQSTIASRQLLAEKNCQPENCQPKLPVDNCQSTIASREKLASRKNCLPTTCQPRKTSSRKRSQKLPAEQFASRENCQPETASRKLASRQLPAAEKLASRKLPANNCQPADNCQPRKLPAGKLPADNCSREICQPTTAQPTSSS</sequence>
<keyword evidence="2" id="KW-1185">Reference proteome</keyword>
<evidence type="ECO:0000313" key="3">
    <source>
        <dbReference type="WBParaSite" id="maker-unitig_42457-snap-gene-0.2-mRNA-1"/>
    </source>
</evidence>
<evidence type="ECO:0000313" key="2">
    <source>
        <dbReference type="Proteomes" id="UP000095280"/>
    </source>
</evidence>